<proteinExistence type="inferred from homology"/>
<dbReference type="Pfam" id="PF06585">
    <property type="entry name" value="JHBP"/>
    <property type="match status" value="1"/>
</dbReference>
<dbReference type="SMART" id="SM00700">
    <property type="entry name" value="JHBP"/>
    <property type="match status" value="1"/>
</dbReference>
<dbReference type="InterPro" id="IPR038606">
    <property type="entry name" value="To_sf"/>
</dbReference>
<comment type="similarity">
    <text evidence="3">Belongs to the TO family.</text>
</comment>
<name>A0A6L2PV24_COPFO</name>
<feature type="transmembrane region" description="Helical" evidence="4">
    <location>
        <begin position="21"/>
        <end position="40"/>
    </location>
</feature>
<dbReference type="InterPro" id="IPR010562">
    <property type="entry name" value="Haemolymph_juvenile_hormone-bd"/>
</dbReference>
<dbReference type="GO" id="GO:0005615">
    <property type="term" value="C:extracellular space"/>
    <property type="evidence" value="ECO:0007669"/>
    <property type="project" value="TreeGrafter"/>
</dbReference>
<evidence type="ECO:0000256" key="1">
    <source>
        <dbReference type="ARBA" id="ARBA00022729"/>
    </source>
</evidence>
<dbReference type="AlphaFoldDB" id="A0A6L2PV24"/>
<keyword evidence="1" id="KW-0732">Signal</keyword>
<gene>
    <name evidence="5" type="ORF">Cfor_06095</name>
</gene>
<dbReference type="Gene3D" id="3.15.10.30">
    <property type="entry name" value="Haemolymph juvenile hormone binding protein"/>
    <property type="match status" value="1"/>
</dbReference>
<keyword evidence="4" id="KW-0472">Membrane</keyword>
<dbReference type="EMBL" id="BLKM01000631">
    <property type="protein sequence ID" value="GFG36376.1"/>
    <property type="molecule type" value="Genomic_DNA"/>
</dbReference>
<sequence>MSLLRMGARPRSQCKPKYTGCFTGNGVMVCVALSVAASYMKVCKRHDPQLNECIVNSIETLRPYLLKGIPELDVPSIEPLTLPEVLVAQGAGIKAVGKNIVISGPGSFVIKKLNVDLANYQVDISVDLPSLTFRGDYEVSGRLLVLPLKGKGPVRANATDCKGDVVLYAELVNKPSGDYLHFRDIDMKITIAGYHVRLDNLFNGDRFLGEATNAALNENPRELIAYLKPVVEKTVKNIIQKIANQITQHFTIQELLPEN</sequence>
<dbReference type="PANTHER" id="PTHR11008:SF41">
    <property type="entry name" value="RE70318P"/>
    <property type="match status" value="1"/>
</dbReference>
<dbReference type="InParanoid" id="A0A6L2PV24"/>
<comment type="caution">
    <text evidence="5">The sequence shown here is derived from an EMBL/GenBank/DDBJ whole genome shotgun (WGS) entry which is preliminary data.</text>
</comment>
<evidence type="ECO:0000313" key="5">
    <source>
        <dbReference type="EMBL" id="GFG36376.1"/>
    </source>
</evidence>
<reference evidence="6" key="1">
    <citation type="submission" date="2020-01" db="EMBL/GenBank/DDBJ databases">
        <title>Draft genome sequence of the Termite Coptotermes fromosanus.</title>
        <authorList>
            <person name="Itakura S."/>
            <person name="Yosikawa Y."/>
            <person name="Umezawa K."/>
        </authorList>
    </citation>
    <scope>NUCLEOTIDE SEQUENCE [LARGE SCALE GENOMIC DNA]</scope>
</reference>
<protein>
    <recommendedName>
        <fullName evidence="7">Hemolymph juvenile hormone binding protein</fullName>
    </recommendedName>
</protein>
<keyword evidence="6" id="KW-1185">Reference proteome</keyword>
<keyword evidence="4" id="KW-1133">Transmembrane helix</keyword>
<evidence type="ECO:0000313" key="6">
    <source>
        <dbReference type="Proteomes" id="UP000502823"/>
    </source>
</evidence>
<dbReference type="Proteomes" id="UP000502823">
    <property type="component" value="Unassembled WGS sequence"/>
</dbReference>
<evidence type="ECO:0000256" key="2">
    <source>
        <dbReference type="ARBA" id="ARBA00023108"/>
    </source>
</evidence>
<evidence type="ECO:0000256" key="3">
    <source>
        <dbReference type="ARBA" id="ARBA00060902"/>
    </source>
</evidence>
<organism evidence="5 6">
    <name type="scientific">Coptotermes formosanus</name>
    <name type="common">Formosan subterranean termite</name>
    <dbReference type="NCBI Taxonomy" id="36987"/>
    <lineage>
        <taxon>Eukaryota</taxon>
        <taxon>Metazoa</taxon>
        <taxon>Ecdysozoa</taxon>
        <taxon>Arthropoda</taxon>
        <taxon>Hexapoda</taxon>
        <taxon>Insecta</taxon>
        <taxon>Pterygota</taxon>
        <taxon>Neoptera</taxon>
        <taxon>Polyneoptera</taxon>
        <taxon>Dictyoptera</taxon>
        <taxon>Blattodea</taxon>
        <taxon>Blattoidea</taxon>
        <taxon>Termitoidae</taxon>
        <taxon>Rhinotermitidae</taxon>
        <taxon>Coptotermes</taxon>
    </lineage>
</organism>
<evidence type="ECO:0000256" key="4">
    <source>
        <dbReference type="SAM" id="Phobius"/>
    </source>
</evidence>
<keyword evidence="2" id="KW-0090">Biological rhythms</keyword>
<dbReference type="GO" id="GO:0007623">
    <property type="term" value="P:circadian rhythm"/>
    <property type="evidence" value="ECO:0007669"/>
    <property type="project" value="UniProtKB-ARBA"/>
</dbReference>
<accession>A0A6L2PV24</accession>
<dbReference type="PANTHER" id="PTHR11008">
    <property type="entry name" value="PROTEIN TAKEOUT-LIKE PROTEIN"/>
    <property type="match status" value="1"/>
</dbReference>
<keyword evidence="4" id="KW-0812">Transmembrane</keyword>
<dbReference type="OrthoDB" id="8179031at2759"/>
<evidence type="ECO:0008006" key="7">
    <source>
        <dbReference type="Google" id="ProtNLM"/>
    </source>
</evidence>
<dbReference type="FunFam" id="3.15.10.30:FF:000001">
    <property type="entry name" value="Takeout-like protein 1"/>
    <property type="match status" value="1"/>
</dbReference>